<dbReference type="PIRSF" id="PIRSF037263">
    <property type="entry name" value="DUF951_bac"/>
    <property type="match status" value="1"/>
</dbReference>
<name>A0AA35QZP4_GEOBA</name>
<keyword evidence="2" id="KW-1185">Reference proteome</keyword>
<gene>
    <name evidence="1" type="ORF">GBAR_LOCUS2160</name>
</gene>
<dbReference type="PANTHER" id="PTHR38455:SF1">
    <property type="entry name" value="DUF951 DOMAIN-CONTAINING PROTEIN"/>
    <property type="match status" value="1"/>
</dbReference>
<dbReference type="Proteomes" id="UP001174909">
    <property type="component" value="Unassembled WGS sequence"/>
</dbReference>
<evidence type="ECO:0000313" key="1">
    <source>
        <dbReference type="EMBL" id="CAI7997481.1"/>
    </source>
</evidence>
<dbReference type="AlphaFoldDB" id="A0AA35QZP4"/>
<organism evidence="1 2">
    <name type="scientific">Geodia barretti</name>
    <name type="common">Barrett's horny sponge</name>
    <dbReference type="NCBI Taxonomy" id="519541"/>
    <lineage>
        <taxon>Eukaryota</taxon>
        <taxon>Metazoa</taxon>
        <taxon>Porifera</taxon>
        <taxon>Demospongiae</taxon>
        <taxon>Heteroscleromorpha</taxon>
        <taxon>Tetractinellida</taxon>
        <taxon>Astrophorina</taxon>
        <taxon>Geodiidae</taxon>
        <taxon>Geodia</taxon>
    </lineage>
</organism>
<dbReference type="Pfam" id="PF06107">
    <property type="entry name" value="DUF951"/>
    <property type="match status" value="1"/>
</dbReference>
<evidence type="ECO:0000313" key="2">
    <source>
        <dbReference type="Proteomes" id="UP001174909"/>
    </source>
</evidence>
<sequence>MKKPHPCGNYLWLVTRLGADIGLTCQKCQRHVMLARSHLERRVKEVILRTSKTL</sequence>
<reference evidence="1" key="1">
    <citation type="submission" date="2023-03" db="EMBL/GenBank/DDBJ databases">
        <authorList>
            <person name="Steffen K."/>
            <person name="Cardenas P."/>
        </authorList>
    </citation>
    <scope>NUCLEOTIDE SEQUENCE</scope>
</reference>
<accession>A0AA35QZP4</accession>
<proteinExistence type="predicted"/>
<dbReference type="PANTHER" id="PTHR38455">
    <property type="entry name" value="HYPOTHETICAL CYTOSOLIC PROTEIN"/>
    <property type="match status" value="1"/>
</dbReference>
<comment type="caution">
    <text evidence="1">The sequence shown here is derived from an EMBL/GenBank/DDBJ whole genome shotgun (WGS) entry which is preliminary data.</text>
</comment>
<dbReference type="EMBL" id="CASHTH010000316">
    <property type="protein sequence ID" value="CAI7997481.1"/>
    <property type="molecule type" value="Genomic_DNA"/>
</dbReference>
<dbReference type="InterPro" id="IPR009296">
    <property type="entry name" value="DUF951"/>
</dbReference>
<protein>
    <submittedName>
        <fullName evidence="1">Uncharacterized protein YyzM</fullName>
    </submittedName>
</protein>